<evidence type="ECO:0000259" key="1">
    <source>
        <dbReference type="Pfam" id="PF00501"/>
    </source>
</evidence>
<dbReference type="SUPFAM" id="SSF56801">
    <property type="entry name" value="Acetyl-CoA synthetase-like"/>
    <property type="match status" value="1"/>
</dbReference>
<feature type="domain" description="AMP-dependent synthetase/ligase" evidence="1">
    <location>
        <begin position="17"/>
        <end position="331"/>
    </location>
</feature>
<comment type="caution">
    <text evidence="3">The sequence shown here is derived from an EMBL/GenBank/DDBJ whole genome shotgun (WGS) entry which is preliminary data.</text>
</comment>
<dbReference type="Proteomes" id="UP000537130">
    <property type="component" value="Unassembled WGS sequence"/>
</dbReference>
<reference evidence="3 4" key="1">
    <citation type="submission" date="2020-08" db="EMBL/GenBank/DDBJ databases">
        <title>Genomic Encyclopedia of Type Strains, Phase III (KMG-III): the genomes of soil and plant-associated and newly described type strains.</title>
        <authorList>
            <person name="Whitman W."/>
        </authorList>
    </citation>
    <scope>NUCLEOTIDE SEQUENCE [LARGE SCALE GENOMIC DNA]</scope>
    <source>
        <strain evidence="3 4">CECT 8654</strain>
    </source>
</reference>
<dbReference type="InterPro" id="IPR036736">
    <property type="entry name" value="ACP-like_sf"/>
</dbReference>
<dbReference type="Pfam" id="PF13193">
    <property type="entry name" value="AMP-binding_C"/>
    <property type="match status" value="1"/>
</dbReference>
<dbReference type="InterPro" id="IPR025110">
    <property type="entry name" value="AMP-bd_C"/>
</dbReference>
<dbReference type="SUPFAM" id="SSF53474">
    <property type="entry name" value="alpha/beta-Hydrolases"/>
    <property type="match status" value="1"/>
</dbReference>
<feature type="domain" description="AMP-binding enzyme C-terminal" evidence="2">
    <location>
        <begin position="382"/>
        <end position="455"/>
    </location>
</feature>
<dbReference type="InterPro" id="IPR045851">
    <property type="entry name" value="AMP-bd_C_sf"/>
</dbReference>
<dbReference type="PANTHER" id="PTHR24096">
    <property type="entry name" value="LONG-CHAIN-FATTY-ACID--COA LIGASE"/>
    <property type="match status" value="1"/>
</dbReference>
<evidence type="ECO:0000313" key="3">
    <source>
        <dbReference type="EMBL" id="MBB3047714.1"/>
    </source>
</evidence>
<dbReference type="GO" id="GO:0016874">
    <property type="term" value="F:ligase activity"/>
    <property type="evidence" value="ECO:0007669"/>
    <property type="project" value="UniProtKB-KW"/>
</dbReference>
<keyword evidence="3" id="KW-0436">Ligase</keyword>
<dbReference type="AlphaFoldDB" id="A0A7W4W6D3"/>
<gene>
    <name evidence="3" type="ORF">FHR99_001980</name>
</gene>
<proteinExistence type="predicted"/>
<dbReference type="CDD" id="cd04433">
    <property type="entry name" value="AFD_class_I"/>
    <property type="match status" value="1"/>
</dbReference>
<dbReference type="Gene3D" id="3.30.300.30">
    <property type="match status" value="1"/>
</dbReference>
<dbReference type="RefSeq" id="WP_183410478.1">
    <property type="nucleotide sequence ID" value="NZ_JACHWY010000002.1"/>
</dbReference>
<protein>
    <submittedName>
        <fullName evidence="3">Acyl-coenzyme A synthetase/AMP-(Fatty) acid ligase/acyl carrier protein</fullName>
    </submittedName>
</protein>
<sequence length="891" mass="98520">MTAPGPADETLIGRLFYHAKVRPEHTAIACPVRTISYHQLASLVVAQANELRHRGVTAGATLGICCHDDVEHLILCLAGIYCGATTCTIPSHESPAARDALMQRCGASHLIEKSDVLNTQAEVELPWEAEASQALVLFSTSGTTGEPKLVMHRDSDLVAQAHRHVSSEQERFACLASVEHNFAKRHRLYCVAMGATNVFPGALDDTLVERCSRLQVNVLHVSAFQAQELLALHGWESLTGLRLKLGGSHVAPALRQQLREQITPRLQAGYGTTETGAIAFTDPDDMAAGDSVGRPLPGIEIHAVDEQGQTLPNGQRGELAVRCKGMFRGYLNRPELTDERLQDDWFHTGDIGFIDSDGRIHISGRSDDMFVFNSMNIFPQDIESVIRDCDGVQDAVVLPRPSAVHGSIPVALVVLKGSPKKILPLLQKQVKKQVGIRAPRQYMVVDAIPTNASGKIARRDAMAIPQKVEQLRKDLIGLIDAKVKQRVKPALLKAFVNGKTDIALRRFEMDSLERLELLLTLETGYDIVVPPAKFNGFRYLGDLVSYVLSPDEEKSDAATTEVHPVDSIKIETPTNDAPPPHVVTFFQRVLRVSRAIVQLNKALNTLENRLVPQDLYFLCAWYEAGRLLPDDTPKDRQAIVCRWLQNMTSLLVKSGKLEAEPYALTRVAPTARLFAGPGPATNKAILICFPPSGGRNMMMPNTVFLQYLRASQVDVLMLSETLNQKYRKGIPFVGRNPRQIADYLAQQDWIGAYARIVTMGCSAGAPLALTAAGRLNATVGVSVCGRFYRRRHVAANVDRLLSIYRAKRRASNLRMIYAYGVDDVRDRYFAERMAPITASERWPVSFGEEAVGHEILRQLLDRGELKMFLEKTLFGGRNLAEDAESEPLRLH</sequence>
<dbReference type="InterPro" id="IPR042099">
    <property type="entry name" value="ANL_N_sf"/>
</dbReference>
<dbReference type="SUPFAM" id="SSF47336">
    <property type="entry name" value="ACP-like"/>
    <property type="match status" value="1"/>
</dbReference>
<dbReference type="Gene3D" id="1.10.1200.10">
    <property type="entry name" value="ACP-like"/>
    <property type="match status" value="1"/>
</dbReference>
<keyword evidence="4" id="KW-1185">Reference proteome</keyword>
<dbReference type="EMBL" id="JACHWY010000002">
    <property type="protein sequence ID" value="MBB3047714.1"/>
    <property type="molecule type" value="Genomic_DNA"/>
</dbReference>
<name>A0A7W4W6D3_9GAMM</name>
<organism evidence="3 4">
    <name type="scientific">Litorivivens lipolytica</name>
    <dbReference type="NCBI Taxonomy" id="1524264"/>
    <lineage>
        <taxon>Bacteria</taxon>
        <taxon>Pseudomonadati</taxon>
        <taxon>Pseudomonadota</taxon>
        <taxon>Gammaproteobacteria</taxon>
        <taxon>Litorivivens</taxon>
    </lineage>
</organism>
<evidence type="ECO:0000259" key="2">
    <source>
        <dbReference type="Pfam" id="PF13193"/>
    </source>
</evidence>
<evidence type="ECO:0000313" key="4">
    <source>
        <dbReference type="Proteomes" id="UP000537130"/>
    </source>
</evidence>
<dbReference type="InterPro" id="IPR029058">
    <property type="entry name" value="AB_hydrolase_fold"/>
</dbReference>
<accession>A0A7W4W6D3</accession>
<dbReference type="InterPro" id="IPR000873">
    <property type="entry name" value="AMP-dep_synth/lig_dom"/>
</dbReference>
<dbReference type="Pfam" id="PF00501">
    <property type="entry name" value="AMP-binding"/>
    <property type="match status" value="1"/>
</dbReference>
<dbReference type="Gene3D" id="3.40.50.12780">
    <property type="entry name" value="N-terminal domain of ligase-like"/>
    <property type="match status" value="1"/>
</dbReference>